<keyword evidence="3" id="KW-1185">Reference proteome</keyword>
<dbReference type="EMBL" id="JAWDGP010004170">
    <property type="protein sequence ID" value="KAK3767243.1"/>
    <property type="molecule type" value="Genomic_DNA"/>
</dbReference>
<evidence type="ECO:0000313" key="3">
    <source>
        <dbReference type="Proteomes" id="UP001283361"/>
    </source>
</evidence>
<dbReference type="Proteomes" id="UP001283361">
    <property type="component" value="Unassembled WGS sequence"/>
</dbReference>
<feature type="domain" description="Integrase catalytic" evidence="1">
    <location>
        <begin position="1"/>
        <end position="122"/>
    </location>
</feature>
<dbReference type="AlphaFoldDB" id="A0AAE0ZD42"/>
<dbReference type="PROSITE" id="PS50994">
    <property type="entry name" value="INTEGRASE"/>
    <property type="match status" value="1"/>
</dbReference>
<comment type="caution">
    <text evidence="2">The sequence shown here is derived from an EMBL/GenBank/DDBJ whole genome shotgun (WGS) entry which is preliminary data.</text>
</comment>
<gene>
    <name evidence="2" type="ORF">RRG08_018110</name>
</gene>
<evidence type="ECO:0000313" key="2">
    <source>
        <dbReference type="EMBL" id="KAK3767243.1"/>
    </source>
</evidence>
<evidence type="ECO:0000259" key="1">
    <source>
        <dbReference type="PROSITE" id="PS50994"/>
    </source>
</evidence>
<dbReference type="GO" id="GO:0003676">
    <property type="term" value="F:nucleic acid binding"/>
    <property type="evidence" value="ECO:0007669"/>
    <property type="project" value="InterPro"/>
</dbReference>
<organism evidence="2 3">
    <name type="scientific">Elysia crispata</name>
    <name type="common">lettuce slug</name>
    <dbReference type="NCBI Taxonomy" id="231223"/>
    <lineage>
        <taxon>Eukaryota</taxon>
        <taxon>Metazoa</taxon>
        <taxon>Spiralia</taxon>
        <taxon>Lophotrochozoa</taxon>
        <taxon>Mollusca</taxon>
        <taxon>Gastropoda</taxon>
        <taxon>Heterobranchia</taxon>
        <taxon>Euthyneura</taxon>
        <taxon>Panpulmonata</taxon>
        <taxon>Sacoglossa</taxon>
        <taxon>Placobranchoidea</taxon>
        <taxon>Plakobranchidae</taxon>
        <taxon>Elysia</taxon>
    </lineage>
</organism>
<dbReference type="GO" id="GO:0015074">
    <property type="term" value="P:DNA integration"/>
    <property type="evidence" value="ECO:0007669"/>
    <property type="project" value="InterPro"/>
</dbReference>
<dbReference type="InterPro" id="IPR012337">
    <property type="entry name" value="RNaseH-like_sf"/>
</dbReference>
<dbReference type="InterPro" id="IPR001584">
    <property type="entry name" value="Integrase_cat-core"/>
</dbReference>
<sequence>MKPLTSKRACEVAFELVDVFTLLGSLVILQSDNGSEFTAVVIREMKKLWPELCLAHGKPRHPQSQGSVEHANCDIKDMMIFWMKENTITQWSFGLTFVQFMKDRSFNAAVKRSPYQALLGVEPRMMLTTPNMSI</sequence>
<name>A0AAE0ZD42_9GAST</name>
<dbReference type="InterPro" id="IPR036397">
    <property type="entry name" value="RNaseH_sf"/>
</dbReference>
<dbReference type="Gene3D" id="3.30.420.10">
    <property type="entry name" value="Ribonuclease H-like superfamily/Ribonuclease H"/>
    <property type="match status" value="1"/>
</dbReference>
<reference evidence="2" key="1">
    <citation type="journal article" date="2023" name="G3 (Bethesda)">
        <title>A reference genome for the long-term kleptoplast-retaining sea slug Elysia crispata morphotype clarki.</title>
        <authorList>
            <person name="Eastman K.E."/>
            <person name="Pendleton A.L."/>
            <person name="Shaikh M.A."/>
            <person name="Suttiyut T."/>
            <person name="Ogas R."/>
            <person name="Tomko P."/>
            <person name="Gavelis G."/>
            <person name="Widhalm J.R."/>
            <person name="Wisecaver J.H."/>
        </authorList>
    </citation>
    <scope>NUCLEOTIDE SEQUENCE</scope>
    <source>
        <strain evidence="2">ECLA1</strain>
    </source>
</reference>
<dbReference type="SUPFAM" id="SSF53098">
    <property type="entry name" value="Ribonuclease H-like"/>
    <property type="match status" value="1"/>
</dbReference>
<accession>A0AAE0ZD42</accession>
<protein>
    <recommendedName>
        <fullName evidence="1">Integrase catalytic domain-containing protein</fullName>
    </recommendedName>
</protein>
<proteinExistence type="predicted"/>